<keyword evidence="9" id="KW-1185">Reference proteome</keyword>
<dbReference type="Gene3D" id="1.10.3430.10">
    <property type="entry name" value="Ammonium transporter AmtB like domains"/>
    <property type="match status" value="1"/>
</dbReference>
<keyword evidence="5 7" id="KW-1133">Transmembrane helix</keyword>
<dbReference type="GO" id="GO:0005886">
    <property type="term" value="C:plasma membrane"/>
    <property type="evidence" value="ECO:0007669"/>
    <property type="project" value="UniProtKB-SubCell"/>
</dbReference>
<comment type="similarity">
    <text evidence="2">Belongs to the urea transporter family.</text>
</comment>
<dbReference type="Pfam" id="PF03253">
    <property type="entry name" value="UT"/>
    <property type="match status" value="1"/>
</dbReference>
<accession>A0A7H2BJX9</accession>
<dbReference type="PANTHER" id="PTHR10464:SF4">
    <property type="entry name" value="UREA TRANSPORTER"/>
    <property type="match status" value="1"/>
</dbReference>
<evidence type="ECO:0000256" key="1">
    <source>
        <dbReference type="ARBA" id="ARBA00004651"/>
    </source>
</evidence>
<dbReference type="Proteomes" id="UP000516421">
    <property type="component" value="Chromosome"/>
</dbReference>
<feature type="transmembrane region" description="Helical" evidence="7">
    <location>
        <begin position="172"/>
        <end position="190"/>
    </location>
</feature>
<organism evidence="8 9">
    <name type="scientific">Rothia amarae</name>
    <dbReference type="NCBI Taxonomy" id="169480"/>
    <lineage>
        <taxon>Bacteria</taxon>
        <taxon>Bacillati</taxon>
        <taxon>Actinomycetota</taxon>
        <taxon>Actinomycetes</taxon>
        <taxon>Micrococcales</taxon>
        <taxon>Micrococcaceae</taxon>
        <taxon>Rothia</taxon>
    </lineage>
</organism>
<dbReference type="KEGG" id="rama:IDM48_00480"/>
<comment type="subcellular location">
    <subcellularLocation>
        <location evidence="1">Cell membrane</location>
        <topology evidence="1">Multi-pass membrane protein</topology>
    </subcellularLocation>
</comment>
<dbReference type="RefSeq" id="WP_068167821.1">
    <property type="nucleotide sequence ID" value="NZ_CP061538.1"/>
</dbReference>
<name>A0A7H2BJX9_9MICC</name>
<gene>
    <name evidence="8" type="ORF">IDM48_00480</name>
</gene>
<keyword evidence="4 7" id="KW-0812">Transmembrane</keyword>
<feature type="transmembrane region" description="Helical" evidence="7">
    <location>
        <begin position="197"/>
        <end position="215"/>
    </location>
</feature>
<evidence type="ECO:0000256" key="4">
    <source>
        <dbReference type="ARBA" id="ARBA00022692"/>
    </source>
</evidence>
<dbReference type="GO" id="GO:0015204">
    <property type="term" value="F:urea transmembrane transporter activity"/>
    <property type="evidence" value="ECO:0007669"/>
    <property type="project" value="InterPro"/>
</dbReference>
<evidence type="ECO:0000256" key="5">
    <source>
        <dbReference type="ARBA" id="ARBA00022989"/>
    </source>
</evidence>
<evidence type="ECO:0000256" key="7">
    <source>
        <dbReference type="SAM" id="Phobius"/>
    </source>
</evidence>
<feature type="transmembrane region" description="Helical" evidence="7">
    <location>
        <begin position="12"/>
        <end position="35"/>
    </location>
</feature>
<evidence type="ECO:0000256" key="2">
    <source>
        <dbReference type="ARBA" id="ARBA00005914"/>
    </source>
</evidence>
<dbReference type="InterPro" id="IPR029020">
    <property type="entry name" value="Ammonium/urea_transptr"/>
</dbReference>
<dbReference type="AlphaFoldDB" id="A0A7H2BJX9"/>
<keyword evidence="3" id="KW-1003">Cell membrane</keyword>
<evidence type="ECO:0000313" key="9">
    <source>
        <dbReference type="Proteomes" id="UP000516421"/>
    </source>
</evidence>
<feature type="transmembrane region" description="Helical" evidence="7">
    <location>
        <begin position="253"/>
        <end position="271"/>
    </location>
</feature>
<protein>
    <submittedName>
        <fullName evidence="8">Urea transporter</fullName>
    </submittedName>
</protein>
<reference evidence="8 9" key="1">
    <citation type="submission" date="2020-09" db="EMBL/GenBank/DDBJ databases">
        <title>Investigation of environmental microbe.</title>
        <authorList>
            <person name="Ou Y."/>
            <person name="Kang Q."/>
        </authorList>
    </citation>
    <scope>NUCLEOTIDE SEQUENCE [LARGE SCALE GENOMIC DNA]</scope>
    <source>
        <strain evidence="8 9">KJZ-9</strain>
    </source>
</reference>
<dbReference type="EMBL" id="CP061538">
    <property type="protein sequence ID" value="QNV39975.1"/>
    <property type="molecule type" value="Genomic_DNA"/>
</dbReference>
<feature type="transmembrane region" description="Helical" evidence="7">
    <location>
        <begin position="227"/>
        <end position="246"/>
    </location>
</feature>
<dbReference type="InterPro" id="IPR004937">
    <property type="entry name" value="Urea_transporter"/>
</dbReference>
<evidence type="ECO:0000256" key="6">
    <source>
        <dbReference type="ARBA" id="ARBA00023136"/>
    </source>
</evidence>
<feature type="transmembrane region" description="Helical" evidence="7">
    <location>
        <begin position="122"/>
        <end position="146"/>
    </location>
</feature>
<proteinExistence type="inferred from homology"/>
<keyword evidence="6 7" id="KW-0472">Membrane</keyword>
<dbReference type="PANTHER" id="PTHR10464">
    <property type="entry name" value="UREA TRANSPORTER"/>
    <property type="match status" value="1"/>
</dbReference>
<sequence length="302" mass="32103">MNSLTMTAVRSVLQGVSQIFFLSNSWTGLLILIGIGIFDVRMATLVLFGSAVQAFGAWLLDAGEEATQGLMGYNGALVGAVLGYELDSWKAGILLTIIGALSCIPVHRLFQKIFALPGLRNAQLPVSTAPFCTVAGLLFALVMPWVSTGAPSSSEEPLVGTFLGIANEFAEVVLTDGWVTGLFIIVALFIGSWKVGLFGLLGSIVSALFLVILPLPMNVDDVSTGLYGYSAVLVSIALGTIFLNHLSLTTRILLALLGTVLTWLVQALLALTVIPVYTWPFLLSTWIVMLLVAETRSKPASI</sequence>
<evidence type="ECO:0000313" key="8">
    <source>
        <dbReference type="EMBL" id="QNV39975.1"/>
    </source>
</evidence>
<evidence type="ECO:0000256" key="3">
    <source>
        <dbReference type="ARBA" id="ARBA00022475"/>
    </source>
</evidence>
<feature type="transmembrane region" description="Helical" evidence="7">
    <location>
        <begin position="91"/>
        <end position="110"/>
    </location>
</feature>